<accession>A0A142BYC3</accession>
<geneLocation type="plastid" evidence="11"/>
<keyword evidence="3 10" id="KW-0812">Transmembrane</keyword>
<dbReference type="HAMAP" id="MF_00433">
    <property type="entry name" value="Cytb6_f_PetL"/>
    <property type="match status" value="1"/>
</dbReference>
<evidence type="ECO:0000256" key="6">
    <source>
        <dbReference type="ARBA" id="ARBA00023078"/>
    </source>
</evidence>
<evidence type="ECO:0000256" key="5">
    <source>
        <dbReference type="ARBA" id="ARBA00022989"/>
    </source>
</evidence>
<keyword evidence="7 10" id="KW-0472">Membrane</keyword>
<dbReference type="AlphaFoldDB" id="A0A142BYC3"/>
<proteinExistence type="inferred from homology"/>
<comment type="function">
    <text evidence="8 10">Component of the cytochrome b6-f complex, which mediates electron transfer between photosystem II (PSII) and photosystem I (PSI), cyclic electron flow around PSI, and state transitions. PetL is important for photoautotrophic growth as well as for electron transfer efficiency and stability of the cytochrome b6-f complex.</text>
</comment>
<evidence type="ECO:0000256" key="1">
    <source>
        <dbReference type="ARBA" id="ARBA00004167"/>
    </source>
</evidence>
<name>A0A142BYC3_SCHDU</name>
<evidence type="ECO:0000256" key="4">
    <source>
        <dbReference type="ARBA" id="ARBA00022982"/>
    </source>
</evidence>
<comment type="subunit">
    <text evidence="9 10">The 4 large subunits of the cytochrome b6-f complex are cytochrome b6, subunit IV (17 kDa polypeptide, PetD), cytochrome f and the Rieske protein, while the 4 small subunits are PetG, PetL, PetM and PetN. The complex functions as a dimer.</text>
</comment>
<keyword evidence="2 10" id="KW-0813">Transport</keyword>
<dbReference type="GeneID" id="27210123"/>
<evidence type="ECO:0000256" key="3">
    <source>
        <dbReference type="ARBA" id="ARBA00022692"/>
    </source>
</evidence>
<evidence type="ECO:0000256" key="7">
    <source>
        <dbReference type="ARBA" id="ARBA00023136"/>
    </source>
</evidence>
<dbReference type="GO" id="GO:0015979">
    <property type="term" value="P:photosynthesis"/>
    <property type="evidence" value="ECO:0007669"/>
    <property type="project" value="UniProtKB-KW"/>
</dbReference>
<organism evidence="11">
    <name type="scientific">Scherffelia dubia</name>
    <name type="common">Green alga</name>
    <name type="synonym">Chlamydomonas dubia</name>
    <dbReference type="NCBI Taxonomy" id="3190"/>
    <lineage>
        <taxon>Eukaryota</taxon>
        <taxon>Viridiplantae</taxon>
        <taxon>Chlorophyta</taxon>
        <taxon>core chlorophytes</taxon>
        <taxon>Chlorodendrophyceae</taxon>
        <taxon>Chlorodendrales</taxon>
        <taxon>Chlorodendraceae</taxon>
        <taxon>Scherffelia</taxon>
    </lineage>
</organism>
<dbReference type="InterPro" id="IPR007802">
    <property type="entry name" value="Cyt_b6/f_cplx_su6"/>
</dbReference>
<keyword evidence="4 10" id="KW-0249">Electron transport</keyword>
<sequence>MFTVTSYIGLLALVFISVLAVYLTLIKTKLI</sequence>
<keyword evidence="6 10" id="KW-0793">Thylakoid</keyword>
<protein>
    <recommendedName>
        <fullName evidence="10">Cytochrome b6-f complex subunit 6</fullName>
    </recommendedName>
    <alternativeName>
        <fullName evidence="10">Cytochrome b6-f complex subunit PetL</fullName>
    </alternativeName>
    <alternativeName>
        <fullName evidence="10">Cytochrome b6-f complex subunit VI</fullName>
    </alternativeName>
</protein>
<evidence type="ECO:0000313" key="11">
    <source>
        <dbReference type="EMBL" id="AMP43415.1"/>
    </source>
</evidence>
<keyword evidence="5 10" id="KW-1133">Transmembrane helix</keyword>
<comment type="similarity">
    <text evidence="10">Belongs to the PetL family.</text>
</comment>
<evidence type="ECO:0000256" key="9">
    <source>
        <dbReference type="ARBA" id="ARBA00025834"/>
    </source>
</evidence>
<dbReference type="GO" id="GO:0042651">
    <property type="term" value="C:thylakoid membrane"/>
    <property type="evidence" value="ECO:0007669"/>
    <property type="project" value="UniProtKB-UniRule"/>
</dbReference>
<comment type="subcellular location">
    <subcellularLocation>
        <location evidence="10">Cellular thylakoid membrane</location>
        <topology evidence="10">Single-pass membrane protein</topology>
    </subcellularLocation>
    <subcellularLocation>
        <location evidence="1">Membrane</location>
        <topology evidence="1">Single-pass membrane protein</topology>
    </subcellularLocation>
</comment>
<evidence type="ECO:0000256" key="2">
    <source>
        <dbReference type="ARBA" id="ARBA00022448"/>
    </source>
</evidence>
<dbReference type="EMBL" id="KU167098">
    <property type="protein sequence ID" value="AMP43415.1"/>
    <property type="molecule type" value="Genomic_DNA"/>
</dbReference>
<gene>
    <name evidence="10 11" type="primary">petL</name>
</gene>
<evidence type="ECO:0000256" key="8">
    <source>
        <dbReference type="ARBA" id="ARBA00025197"/>
    </source>
</evidence>
<dbReference type="GO" id="GO:0009055">
    <property type="term" value="F:electron transfer activity"/>
    <property type="evidence" value="ECO:0007669"/>
    <property type="project" value="InterPro"/>
</dbReference>
<evidence type="ECO:0000256" key="10">
    <source>
        <dbReference type="HAMAP-Rule" id="MF_00433"/>
    </source>
</evidence>
<reference evidence="11" key="1">
    <citation type="journal article" date="2016" name="PLoS ONE">
        <title>Distinctive Architecture of the Chloroplast Genome in the Chlorodendrophycean Green Algae Scherffelia dubia and Tetraselmis sp. CCMP 881.</title>
        <authorList>
            <person name="Turmel M."/>
            <person name="de Cambiaire J.C."/>
            <person name="Otis C."/>
            <person name="Lemieux C."/>
        </authorList>
    </citation>
    <scope>NUCLEOTIDE SEQUENCE</scope>
</reference>
<feature type="transmembrane region" description="Helical" evidence="10">
    <location>
        <begin position="6"/>
        <end position="25"/>
    </location>
</feature>
<keyword evidence="11" id="KW-0934">Plastid</keyword>
<keyword evidence="10" id="KW-0602">Photosynthesis</keyword>
<dbReference type="RefSeq" id="YP_009241509.1">
    <property type="nucleotide sequence ID" value="NC_029807.1"/>
</dbReference>
<dbReference type="GO" id="GO:0009512">
    <property type="term" value="C:cytochrome b6f complex"/>
    <property type="evidence" value="ECO:0007669"/>
    <property type="project" value="InterPro"/>
</dbReference>